<accession>A0A8E2RYL3</accession>
<proteinExistence type="predicted"/>
<evidence type="ECO:0000259" key="1">
    <source>
        <dbReference type="Pfam" id="PF02737"/>
    </source>
</evidence>
<feature type="domain" description="3-hydroxyacyl-CoA dehydrogenase NAD binding" evidence="1">
    <location>
        <begin position="12"/>
        <end position="80"/>
    </location>
</feature>
<dbReference type="GO" id="GO:0006631">
    <property type="term" value="P:fatty acid metabolic process"/>
    <property type="evidence" value="ECO:0007669"/>
    <property type="project" value="InterPro"/>
</dbReference>
<protein>
    <recommendedName>
        <fullName evidence="1">3-hydroxyacyl-CoA dehydrogenase NAD binding domain-containing protein</fullName>
    </recommendedName>
</protein>
<dbReference type="GO" id="GO:0016491">
    <property type="term" value="F:oxidoreductase activity"/>
    <property type="evidence" value="ECO:0007669"/>
    <property type="project" value="TreeGrafter"/>
</dbReference>
<organism evidence="2 3">
    <name type="scientific">Burkholderia multivorans</name>
    <dbReference type="NCBI Taxonomy" id="87883"/>
    <lineage>
        <taxon>Bacteria</taxon>
        <taxon>Pseudomonadati</taxon>
        <taxon>Pseudomonadota</taxon>
        <taxon>Betaproteobacteria</taxon>
        <taxon>Burkholderiales</taxon>
        <taxon>Burkholderiaceae</taxon>
        <taxon>Burkholderia</taxon>
        <taxon>Burkholderia cepacia complex</taxon>
    </lineage>
</organism>
<dbReference type="InterPro" id="IPR036291">
    <property type="entry name" value="NAD(P)-bd_dom_sf"/>
</dbReference>
<dbReference type="SUPFAM" id="SSF51735">
    <property type="entry name" value="NAD(P)-binding Rossmann-fold domains"/>
    <property type="match status" value="1"/>
</dbReference>
<evidence type="ECO:0000313" key="3">
    <source>
        <dbReference type="Proteomes" id="UP000237686"/>
    </source>
</evidence>
<dbReference type="AlphaFoldDB" id="A0A8E2RYL3"/>
<dbReference type="GO" id="GO:0070403">
    <property type="term" value="F:NAD+ binding"/>
    <property type="evidence" value="ECO:0007669"/>
    <property type="project" value="InterPro"/>
</dbReference>
<evidence type="ECO:0000313" key="2">
    <source>
        <dbReference type="EMBL" id="PRF26192.1"/>
    </source>
</evidence>
<gene>
    <name evidence="2" type="ORF">C6P98_07270</name>
</gene>
<sequence>MQNTTSPLPVETVGIVGAGAMGRGIAQIAALAGLTVKLFDTNPQAFDAARAYLAKTFAQLADKGKLSAGDGSAALARVLSCSQSSLPVASSNTHRHMTIQRVAMN</sequence>
<reference evidence="2 3" key="1">
    <citation type="submission" date="2018-03" db="EMBL/GenBank/DDBJ databases">
        <authorList>
            <person name="Nguyen K."/>
            <person name="Fouts D."/>
            <person name="Sutton G."/>
        </authorList>
    </citation>
    <scope>NUCLEOTIDE SEQUENCE [LARGE SCALE GENOMIC DNA]</scope>
    <source>
        <strain evidence="2 3">AU17135</strain>
    </source>
</reference>
<dbReference type="PANTHER" id="PTHR48075">
    <property type="entry name" value="3-HYDROXYACYL-COA DEHYDROGENASE FAMILY PROTEIN"/>
    <property type="match status" value="1"/>
</dbReference>
<comment type="caution">
    <text evidence="2">The sequence shown here is derived from an EMBL/GenBank/DDBJ whole genome shotgun (WGS) entry which is preliminary data.</text>
</comment>
<dbReference type="Proteomes" id="UP000237686">
    <property type="component" value="Unassembled WGS sequence"/>
</dbReference>
<dbReference type="EMBL" id="PVFZ01000017">
    <property type="protein sequence ID" value="PRF26192.1"/>
    <property type="molecule type" value="Genomic_DNA"/>
</dbReference>
<name>A0A8E2RYL3_9BURK</name>
<dbReference type="PANTHER" id="PTHR48075:SF5">
    <property type="entry name" value="3-HYDROXYBUTYRYL-COA DEHYDROGENASE"/>
    <property type="match status" value="1"/>
</dbReference>
<dbReference type="Gene3D" id="3.40.50.720">
    <property type="entry name" value="NAD(P)-binding Rossmann-like Domain"/>
    <property type="match status" value="1"/>
</dbReference>
<dbReference type="InterPro" id="IPR006176">
    <property type="entry name" value="3-OHacyl-CoA_DH_NAD-bd"/>
</dbReference>
<dbReference type="Pfam" id="PF02737">
    <property type="entry name" value="3HCDH_N"/>
    <property type="match status" value="1"/>
</dbReference>